<keyword evidence="5" id="KW-0378">Hydrolase</keyword>
<gene>
    <name evidence="8" type="ORF">JAZ07_05710</name>
</gene>
<dbReference type="EMBL" id="JAEPCM010000186">
    <property type="protein sequence ID" value="MCG7945829.1"/>
    <property type="molecule type" value="Genomic_DNA"/>
</dbReference>
<evidence type="ECO:0000256" key="1">
    <source>
        <dbReference type="ARBA" id="ARBA00006620"/>
    </source>
</evidence>
<comment type="similarity">
    <text evidence="1">Belongs to the HicA mRNA interferase family.</text>
</comment>
<evidence type="ECO:0000256" key="5">
    <source>
        <dbReference type="ARBA" id="ARBA00022801"/>
    </source>
</evidence>
<evidence type="ECO:0000256" key="3">
    <source>
        <dbReference type="ARBA" id="ARBA00022722"/>
    </source>
</evidence>
<dbReference type="Proteomes" id="UP000886667">
    <property type="component" value="Unassembled WGS sequence"/>
</dbReference>
<dbReference type="Gene3D" id="3.30.920.30">
    <property type="entry name" value="Hypothetical protein"/>
    <property type="match status" value="1"/>
</dbReference>
<dbReference type="GO" id="GO:0016787">
    <property type="term" value="F:hydrolase activity"/>
    <property type="evidence" value="ECO:0007669"/>
    <property type="project" value="UniProtKB-KW"/>
</dbReference>
<proteinExistence type="inferred from homology"/>
<dbReference type="GO" id="GO:0004519">
    <property type="term" value="F:endonuclease activity"/>
    <property type="evidence" value="ECO:0007669"/>
    <property type="project" value="UniProtKB-KW"/>
</dbReference>
<keyword evidence="3" id="KW-0540">Nuclease</keyword>
<keyword evidence="2" id="KW-1277">Toxin-antitoxin system</keyword>
<keyword evidence="4" id="KW-0255">Endonuclease</keyword>
<keyword evidence="6" id="KW-0694">RNA-binding</keyword>
<name>A0A9E4KC02_9GAMM</name>
<dbReference type="GO" id="GO:0003729">
    <property type="term" value="F:mRNA binding"/>
    <property type="evidence" value="ECO:0007669"/>
    <property type="project" value="InterPro"/>
</dbReference>
<dbReference type="SUPFAM" id="SSF54786">
    <property type="entry name" value="YcfA/nrd intein domain"/>
    <property type="match status" value="1"/>
</dbReference>
<keyword evidence="7" id="KW-0346">Stress response</keyword>
<evidence type="ECO:0000256" key="4">
    <source>
        <dbReference type="ARBA" id="ARBA00022759"/>
    </source>
</evidence>
<dbReference type="InterPro" id="IPR012933">
    <property type="entry name" value="HicA_mRNA_interferase"/>
</dbReference>
<dbReference type="InterPro" id="IPR038570">
    <property type="entry name" value="HicA_sf"/>
</dbReference>
<sequence length="76" mass="8761">MPKITPISWKKLKKIFEADGFVKDRITGDHIVMVKDGVLRPVIIPKYSSVGRDIILNNMRTAGMSRDRYFELLNKV</sequence>
<reference evidence="8" key="1">
    <citation type="journal article" date="2021" name="Proc. Natl. Acad. Sci. U.S.A.">
        <title>Global biogeography of chemosynthetic symbionts reveals both localized and globally distributed symbiont groups. .</title>
        <authorList>
            <person name="Osvatic J.T."/>
            <person name="Wilkins L.G.E."/>
            <person name="Leibrecht L."/>
            <person name="Leray M."/>
            <person name="Zauner S."/>
            <person name="Polzin J."/>
            <person name="Camacho Y."/>
            <person name="Gros O."/>
            <person name="van Gils J.A."/>
            <person name="Eisen J.A."/>
            <person name="Petersen J.M."/>
            <person name="Yuen B."/>
        </authorList>
    </citation>
    <scope>NUCLEOTIDE SEQUENCE</scope>
    <source>
        <strain evidence="8">MAGclacostrist064TRANS</strain>
    </source>
</reference>
<organism evidence="8 9">
    <name type="scientific">Candidatus Thiodiazotropha taylori</name>
    <dbReference type="NCBI Taxonomy" id="2792791"/>
    <lineage>
        <taxon>Bacteria</taxon>
        <taxon>Pseudomonadati</taxon>
        <taxon>Pseudomonadota</taxon>
        <taxon>Gammaproteobacteria</taxon>
        <taxon>Chromatiales</taxon>
        <taxon>Sedimenticolaceae</taxon>
        <taxon>Candidatus Thiodiazotropha</taxon>
    </lineage>
</organism>
<evidence type="ECO:0000256" key="7">
    <source>
        <dbReference type="ARBA" id="ARBA00023016"/>
    </source>
</evidence>
<evidence type="ECO:0000256" key="6">
    <source>
        <dbReference type="ARBA" id="ARBA00022884"/>
    </source>
</evidence>
<dbReference type="AlphaFoldDB" id="A0A9E4KC02"/>
<accession>A0A9E4KC02</accession>
<evidence type="ECO:0000313" key="8">
    <source>
        <dbReference type="EMBL" id="MCG7945829.1"/>
    </source>
</evidence>
<dbReference type="Pfam" id="PF07927">
    <property type="entry name" value="HicA_toxin"/>
    <property type="match status" value="1"/>
</dbReference>
<evidence type="ECO:0000256" key="2">
    <source>
        <dbReference type="ARBA" id="ARBA00022649"/>
    </source>
</evidence>
<protein>
    <submittedName>
        <fullName evidence="8">Type II toxin-antitoxin system HicA family toxin</fullName>
    </submittedName>
</protein>
<evidence type="ECO:0000313" key="9">
    <source>
        <dbReference type="Proteomes" id="UP000886667"/>
    </source>
</evidence>
<comment type="caution">
    <text evidence="8">The sequence shown here is derived from an EMBL/GenBank/DDBJ whole genome shotgun (WGS) entry which is preliminary data.</text>
</comment>